<evidence type="ECO:0000259" key="17">
    <source>
        <dbReference type="PROSITE" id="PS50994"/>
    </source>
</evidence>
<evidence type="ECO:0000256" key="13">
    <source>
        <dbReference type="ARBA" id="ARBA00023172"/>
    </source>
</evidence>
<evidence type="ECO:0000256" key="4">
    <source>
        <dbReference type="ARBA" id="ARBA00022723"/>
    </source>
</evidence>
<dbReference type="Pfam" id="PF25597">
    <property type="entry name" value="SH3_retrovirus"/>
    <property type="match status" value="1"/>
</dbReference>
<dbReference type="InterPro" id="IPR039537">
    <property type="entry name" value="Retrotran_Ty1/copia-like"/>
</dbReference>
<keyword evidence="7" id="KW-0460">Magnesium</keyword>
<keyword evidence="5" id="KW-0255">Endonuclease</keyword>
<dbReference type="GO" id="GO:0046872">
    <property type="term" value="F:metal ion binding"/>
    <property type="evidence" value="ECO:0007669"/>
    <property type="project" value="UniProtKB-KW"/>
</dbReference>
<evidence type="ECO:0000256" key="6">
    <source>
        <dbReference type="ARBA" id="ARBA00022801"/>
    </source>
</evidence>
<evidence type="ECO:0000256" key="7">
    <source>
        <dbReference type="ARBA" id="ARBA00022842"/>
    </source>
</evidence>
<keyword evidence="2" id="KW-0548">Nucleotidyltransferase</keyword>
<keyword evidence="9" id="KW-0229">DNA integration</keyword>
<name>A0AAN6XS29_9PEZI</name>
<keyword evidence="13" id="KW-0233">DNA recombination</keyword>
<comment type="caution">
    <text evidence="18">The sequence shown here is derived from an EMBL/GenBank/DDBJ whole genome shotgun (WGS) entry which is preliminary data.</text>
</comment>
<keyword evidence="11" id="KW-0808">Transferase</keyword>
<accession>A0AAN6XS29</accession>
<comment type="catalytic activity">
    <reaction evidence="14">
        <text>DNA(n) + a 2'-deoxyribonucleoside 5'-triphosphate = DNA(n+1) + diphosphate</text>
        <dbReference type="Rhea" id="RHEA:22508"/>
        <dbReference type="Rhea" id="RHEA-COMP:17339"/>
        <dbReference type="Rhea" id="RHEA-COMP:17340"/>
        <dbReference type="ChEBI" id="CHEBI:33019"/>
        <dbReference type="ChEBI" id="CHEBI:61560"/>
        <dbReference type="ChEBI" id="CHEBI:173112"/>
        <dbReference type="EC" id="2.7.7.49"/>
    </reaction>
</comment>
<dbReference type="GO" id="GO:0005634">
    <property type="term" value="C:nucleus"/>
    <property type="evidence" value="ECO:0007669"/>
    <property type="project" value="UniProtKB-ARBA"/>
</dbReference>
<dbReference type="GO" id="GO:0003964">
    <property type="term" value="F:RNA-directed DNA polymerase activity"/>
    <property type="evidence" value="ECO:0007669"/>
    <property type="project" value="UniProtKB-KW"/>
</dbReference>
<dbReference type="GO" id="GO:0003887">
    <property type="term" value="F:DNA-directed DNA polymerase activity"/>
    <property type="evidence" value="ECO:0007669"/>
    <property type="project" value="UniProtKB-KW"/>
</dbReference>
<dbReference type="GO" id="GO:0003677">
    <property type="term" value="F:DNA binding"/>
    <property type="evidence" value="ECO:0007669"/>
    <property type="project" value="UniProtKB-KW"/>
</dbReference>
<proteinExistence type="predicted"/>
<feature type="domain" description="Integrase catalytic" evidence="17">
    <location>
        <begin position="1"/>
        <end position="95"/>
    </location>
</feature>
<evidence type="ECO:0000256" key="3">
    <source>
        <dbReference type="ARBA" id="ARBA00022722"/>
    </source>
</evidence>
<protein>
    <recommendedName>
        <fullName evidence="17">Integrase catalytic domain-containing protein</fullName>
    </recommendedName>
</protein>
<dbReference type="PANTHER" id="PTHR42648">
    <property type="entry name" value="TRANSPOSASE, PUTATIVE-RELATED"/>
    <property type="match status" value="1"/>
</dbReference>
<sequence>LRLDQAGENTSDEVKLLCSDRGISLETTGTEQHQSNGVAEVTIRLITERTHAVLDSAQLDKKYWPFIAESAGYLRNLTPHRKLGKTPYEAWFGDKPDISHLRALGSRGFAKQTGARKKLLDDKGVPCRLLGYQGAHIYKVLTDDGRILLSSNVVFTERRACHGHPTDKGTREEFTQSAHPTKRVAGQPSHPAKRVAGQPSHPAQRVAGQPSHPAQRVAGQPSHPAQRVAGQPSHPAERVAEQPSHTTESVATQPSGPAAPTKDGGGEREPGQAMLNNSTTFCSHH</sequence>
<feature type="region of interest" description="Disordered" evidence="16">
    <location>
        <begin position="160"/>
        <end position="285"/>
    </location>
</feature>
<feature type="compositionally biased region" description="Polar residues" evidence="16">
    <location>
        <begin position="243"/>
        <end position="255"/>
    </location>
</feature>
<dbReference type="GO" id="GO:0006310">
    <property type="term" value="P:DNA recombination"/>
    <property type="evidence" value="ECO:0007669"/>
    <property type="project" value="UniProtKB-KW"/>
</dbReference>
<evidence type="ECO:0000256" key="1">
    <source>
        <dbReference type="ARBA" id="ARBA00022578"/>
    </source>
</evidence>
<evidence type="ECO:0000256" key="12">
    <source>
        <dbReference type="ARBA" id="ARBA00023125"/>
    </source>
</evidence>
<keyword evidence="1" id="KW-0815">Transposition</keyword>
<dbReference type="Proteomes" id="UP001301769">
    <property type="component" value="Unassembled WGS sequence"/>
</dbReference>
<keyword evidence="6" id="KW-0378">Hydrolase</keyword>
<keyword evidence="8" id="KW-0694">RNA-binding</keyword>
<dbReference type="InterPro" id="IPR057670">
    <property type="entry name" value="SH3_retrovirus"/>
</dbReference>
<dbReference type="GO" id="GO:0015074">
    <property type="term" value="P:DNA integration"/>
    <property type="evidence" value="ECO:0007669"/>
    <property type="project" value="UniProtKB-KW"/>
</dbReference>
<dbReference type="InterPro" id="IPR036397">
    <property type="entry name" value="RNaseH_sf"/>
</dbReference>
<dbReference type="InterPro" id="IPR012337">
    <property type="entry name" value="RNaseH-like_sf"/>
</dbReference>
<dbReference type="GO" id="GO:0004519">
    <property type="term" value="F:endonuclease activity"/>
    <property type="evidence" value="ECO:0007669"/>
    <property type="project" value="UniProtKB-KW"/>
</dbReference>
<reference evidence="18" key="1">
    <citation type="journal article" date="2023" name="Mol. Phylogenet. Evol.">
        <title>Genome-scale phylogeny and comparative genomics of the fungal order Sordariales.</title>
        <authorList>
            <person name="Hensen N."/>
            <person name="Bonometti L."/>
            <person name="Westerberg I."/>
            <person name="Brannstrom I.O."/>
            <person name="Guillou S."/>
            <person name="Cros-Aarteil S."/>
            <person name="Calhoun S."/>
            <person name="Haridas S."/>
            <person name="Kuo A."/>
            <person name="Mondo S."/>
            <person name="Pangilinan J."/>
            <person name="Riley R."/>
            <person name="LaButti K."/>
            <person name="Andreopoulos B."/>
            <person name="Lipzen A."/>
            <person name="Chen C."/>
            <person name="Yan M."/>
            <person name="Daum C."/>
            <person name="Ng V."/>
            <person name="Clum A."/>
            <person name="Steindorff A."/>
            <person name="Ohm R.A."/>
            <person name="Martin F."/>
            <person name="Silar P."/>
            <person name="Natvig D.O."/>
            <person name="Lalanne C."/>
            <person name="Gautier V."/>
            <person name="Ament-Velasquez S.L."/>
            <person name="Kruys A."/>
            <person name="Hutchinson M.I."/>
            <person name="Powell A.J."/>
            <person name="Barry K."/>
            <person name="Miller A.N."/>
            <person name="Grigoriev I.V."/>
            <person name="Debuchy R."/>
            <person name="Gladieux P."/>
            <person name="Hiltunen Thoren M."/>
            <person name="Johannesson H."/>
        </authorList>
    </citation>
    <scope>NUCLEOTIDE SEQUENCE</scope>
    <source>
        <strain evidence="18">PSN293</strain>
    </source>
</reference>
<evidence type="ECO:0000256" key="8">
    <source>
        <dbReference type="ARBA" id="ARBA00022884"/>
    </source>
</evidence>
<feature type="non-terminal residue" evidence="18">
    <location>
        <position position="1"/>
    </location>
</feature>
<evidence type="ECO:0000313" key="19">
    <source>
        <dbReference type="Proteomes" id="UP001301769"/>
    </source>
</evidence>
<dbReference type="InterPro" id="IPR001584">
    <property type="entry name" value="Integrase_cat-core"/>
</dbReference>
<dbReference type="GO" id="GO:0032196">
    <property type="term" value="P:transposition"/>
    <property type="evidence" value="ECO:0007669"/>
    <property type="project" value="UniProtKB-KW"/>
</dbReference>
<dbReference type="SUPFAM" id="SSF53098">
    <property type="entry name" value="Ribonuclease H-like"/>
    <property type="match status" value="1"/>
</dbReference>
<evidence type="ECO:0000256" key="14">
    <source>
        <dbReference type="ARBA" id="ARBA00048173"/>
    </source>
</evidence>
<keyword evidence="11" id="KW-0239">DNA-directed DNA polymerase</keyword>
<keyword evidence="12" id="KW-0238">DNA-binding</keyword>
<dbReference type="PROSITE" id="PS50994">
    <property type="entry name" value="INTEGRASE"/>
    <property type="match status" value="1"/>
</dbReference>
<feature type="compositionally biased region" description="Polar residues" evidence="16">
    <location>
        <begin position="274"/>
        <end position="285"/>
    </location>
</feature>
<evidence type="ECO:0000256" key="16">
    <source>
        <dbReference type="SAM" id="MobiDB-lite"/>
    </source>
</evidence>
<reference evidence="18" key="2">
    <citation type="submission" date="2023-05" db="EMBL/GenBank/DDBJ databases">
        <authorList>
            <consortium name="Lawrence Berkeley National Laboratory"/>
            <person name="Steindorff A."/>
            <person name="Hensen N."/>
            <person name="Bonometti L."/>
            <person name="Westerberg I."/>
            <person name="Brannstrom I.O."/>
            <person name="Guillou S."/>
            <person name="Cros-Aarteil S."/>
            <person name="Calhoun S."/>
            <person name="Haridas S."/>
            <person name="Kuo A."/>
            <person name="Mondo S."/>
            <person name="Pangilinan J."/>
            <person name="Riley R."/>
            <person name="Labutti K."/>
            <person name="Andreopoulos B."/>
            <person name="Lipzen A."/>
            <person name="Chen C."/>
            <person name="Yanf M."/>
            <person name="Daum C."/>
            <person name="Ng V."/>
            <person name="Clum A."/>
            <person name="Ohm R."/>
            <person name="Martin F."/>
            <person name="Silar P."/>
            <person name="Natvig D."/>
            <person name="Lalanne C."/>
            <person name="Gautier V."/>
            <person name="Ament-Velasquez S.L."/>
            <person name="Kruys A."/>
            <person name="Hutchinson M.I."/>
            <person name="Powell A.J."/>
            <person name="Barry K."/>
            <person name="Miller A.N."/>
            <person name="Grigoriev I.V."/>
            <person name="Debuchy R."/>
            <person name="Gladieux P."/>
            <person name="Thoren M.H."/>
            <person name="Johannesson H."/>
        </authorList>
    </citation>
    <scope>NUCLEOTIDE SEQUENCE</scope>
    <source>
        <strain evidence="18">PSN293</strain>
    </source>
</reference>
<keyword evidence="3" id="KW-0540">Nuclease</keyword>
<evidence type="ECO:0000256" key="15">
    <source>
        <dbReference type="ARBA" id="ARBA00049244"/>
    </source>
</evidence>
<dbReference type="GO" id="GO:0003723">
    <property type="term" value="F:RNA binding"/>
    <property type="evidence" value="ECO:0007669"/>
    <property type="project" value="UniProtKB-KW"/>
</dbReference>
<dbReference type="Gene3D" id="3.30.420.10">
    <property type="entry name" value="Ribonuclease H-like superfamily/Ribonuclease H"/>
    <property type="match status" value="1"/>
</dbReference>
<keyword evidence="4" id="KW-0479">Metal-binding</keyword>
<evidence type="ECO:0000256" key="2">
    <source>
        <dbReference type="ARBA" id="ARBA00022695"/>
    </source>
</evidence>
<dbReference type="EMBL" id="MU858739">
    <property type="protein sequence ID" value="KAK4205849.1"/>
    <property type="molecule type" value="Genomic_DNA"/>
</dbReference>
<feature type="compositionally biased region" description="Basic and acidic residues" evidence="16">
    <location>
        <begin position="160"/>
        <end position="174"/>
    </location>
</feature>
<organism evidence="18 19">
    <name type="scientific">Rhypophila decipiens</name>
    <dbReference type="NCBI Taxonomy" id="261697"/>
    <lineage>
        <taxon>Eukaryota</taxon>
        <taxon>Fungi</taxon>
        <taxon>Dikarya</taxon>
        <taxon>Ascomycota</taxon>
        <taxon>Pezizomycotina</taxon>
        <taxon>Sordariomycetes</taxon>
        <taxon>Sordariomycetidae</taxon>
        <taxon>Sordariales</taxon>
        <taxon>Naviculisporaceae</taxon>
        <taxon>Rhypophila</taxon>
    </lineage>
</organism>
<dbReference type="AlphaFoldDB" id="A0AAN6XS29"/>
<evidence type="ECO:0000256" key="9">
    <source>
        <dbReference type="ARBA" id="ARBA00022908"/>
    </source>
</evidence>
<keyword evidence="19" id="KW-1185">Reference proteome</keyword>
<evidence type="ECO:0000256" key="11">
    <source>
        <dbReference type="ARBA" id="ARBA00022932"/>
    </source>
</evidence>
<evidence type="ECO:0000256" key="5">
    <source>
        <dbReference type="ARBA" id="ARBA00022759"/>
    </source>
</evidence>
<keyword evidence="10" id="KW-0695">RNA-directed DNA polymerase</keyword>
<evidence type="ECO:0000256" key="10">
    <source>
        <dbReference type="ARBA" id="ARBA00022918"/>
    </source>
</evidence>
<dbReference type="PANTHER" id="PTHR42648:SF11">
    <property type="entry name" value="TRANSPOSON TY4-P GAG-POL POLYPROTEIN"/>
    <property type="match status" value="1"/>
</dbReference>
<evidence type="ECO:0000313" key="18">
    <source>
        <dbReference type="EMBL" id="KAK4205849.1"/>
    </source>
</evidence>
<dbReference type="GO" id="GO:0016787">
    <property type="term" value="F:hydrolase activity"/>
    <property type="evidence" value="ECO:0007669"/>
    <property type="project" value="UniProtKB-KW"/>
</dbReference>
<comment type="catalytic activity">
    <reaction evidence="15">
        <text>DNA(n) + a 2'-deoxyribonucleoside 5'-triphosphate = DNA(n+1) + diphosphate</text>
        <dbReference type="Rhea" id="RHEA:22508"/>
        <dbReference type="Rhea" id="RHEA-COMP:17339"/>
        <dbReference type="Rhea" id="RHEA-COMP:17340"/>
        <dbReference type="ChEBI" id="CHEBI:33019"/>
        <dbReference type="ChEBI" id="CHEBI:61560"/>
        <dbReference type="ChEBI" id="CHEBI:173112"/>
        <dbReference type="EC" id="2.7.7.7"/>
    </reaction>
</comment>
<gene>
    <name evidence="18" type="ORF">QBC37DRAFT_407640</name>
</gene>